<keyword evidence="9 12" id="KW-0501">Molybdenum cofactor biosynthesis</keyword>
<evidence type="ECO:0000256" key="7">
    <source>
        <dbReference type="ARBA" id="ARBA00023014"/>
    </source>
</evidence>
<comment type="pathway">
    <text evidence="12">Cofactor biosynthesis; molybdopterin biosynthesis.</text>
</comment>
<dbReference type="SMART" id="SM00729">
    <property type="entry name" value="Elp3"/>
    <property type="match status" value="1"/>
</dbReference>
<name>H1XTW8_CALAY</name>
<dbReference type="PROSITE" id="PS01305">
    <property type="entry name" value="MOAA_NIFB_PQQE"/>
    <property type="match status" value="1"/>
</dbReference>
<dbReference type="InterPro" id="IPR006638">
    <property type="entry name" value="Elp3/MiaA/NifB-like_rSAM"/>
</dbReference>
<keyword evidence="8 12" id="KW-0342">GTP-binding</keyword>
<dbReference type="EC" id="4.1.99.22" evidence="1 12"/>
<dbReference type="InterPro" id="IPR010505">
    <property type="entry name" value="MoaA_twitch"/>
</dbReference>
<dbReference type="Proteomes" id="UP000004671">
    <property type="component" value="Chromosome"/>
</dbReference>
<dbReference type="CDD" id="cd01335">
    <property type="entry name" value="Radical_SAM"/>
    <property type="match status" value="1"/>
</dbReference>
<feature type="binding site" evidence="12">
    <location>
        <position position="266"/>
    </location>
    <ligand>
        <name>[4Fe-4S] cluster</name>
        <dbReference type="ChEBI" id="CHEBI:49883"/>
        <label>2</label>
        <note>4Fe-4S-substrate</note>
    </ligand>
</feature>
<dbReference type="Pfam" id="PF04055">
    <property type="entry name" value="Radical_SAM"/>
    <property type="match status" value="1"/>
</dbReference>
<evidence type="ECO:0000313" key="14">
    <source>
        <dbReference type="EMBL" id="APF18756.1"/>
    </source>
</evidence>
<feature type="binding site" evidence="12">
    <location>
        <position position="39"/>
    </location>
    <ligand>
        <name>S-adenosyl-L-methionine</name>
        <dbReference type="ChEBI" id="CHEBI:59789"/>
    </ligand>
</feature>
<protein>
    <recommendedName>
        <fullName evidence="1 12">GTP 3',8-cyclase</fullName>
        <ecNumber evidence="1 12">4.1.99.22</ecNumber>
    </recommendedName>
    <alternativeName>
        <fullName evidence="12">Molybdenum cofactor biosynthesis protein A</fullName>
    </alternativeName>
</protein>
<dbReference type="PaxDb" id="880073-Calab_3129"/>
<dbReference type="OrthoDB" id="9763993at2"/>
<dbReference type="SFLD" id="SFLDG01386">
    <property type="entry name" value="main_SPASM_domain-containing"/>
    <property type="match status" value="1"/>
</dbReference>
<dbReference type="InterPro" id="IPR013483">
    <property type="entry name" value="MoaA"/>
</dbReference>
<dbReference type="SFLD" id="SFLDG01383">
    <property type="entry name" value="cyclic_pyranopterin_phosphate"/>
    <property type="match status" value="1"/>
</dbReference>
<dbReference type="GO" id="GO:0006777">
    <property type="term" value="P:Mo-molybdopterin cofactor biosynthetic process"/>
    <property type="evidence" value="ECO:0007669"/>
    <property type="project" value="UniProtKB-UniRule"/>
</dbReference>
<feature type="binding site" evidence="12">
    <location>
        <position position="263"/>
    </location>
    <ligand>
        <name>[4Fe-4S] cluster</name>
        <dbReference type="ChEBI" id="CHEBI:49883"/>
        <label>2</label>
        <note>4Fe-4S-substrate</note>
    </ligand>
</feature>
<dbReference type="InterPro" id="IPR050105">
    <property type="entry name" value="MoCo_biosynth_MoaA/MoaC"/>
</dbReference>
<reference evidence="14 17" key="2">
    <citation type="submission" date="2016-11" db="EMBL/GenBank/DDBJ databases">
        <title>Genomic analysis of Caldithrix abyssi and proposal of a novel bacterial phylum Caldithrichaeota.</title>
        <authorList>
            <person name="Kublanov I."/>
            <person name="Sigalova O."/>
            <person name="Gavrilov S."/>
            <person name="Lebedinsky A."/>
            <person name="Ivanova N."/>
            <person name="Daum C."/>
            <person name="Reddy T."/>
            <person name="Klenk H.P."/>
            <person name="Goker M."/>
            <person name="Reva O."/>
            <person name="Miroshnichenko M."/>
            <person name="Kyprides N."/>
            <person name="Woyke T."/>
            <person name="Gelfand M."/>
        </authorList>
    </citation>
    <scope>NUCLEOTIDE SEQUENCE [LARGE SCALE GENOMIC DNA]</scope>
    <source>
        <strain evidence="14 17">LF13</strain>
    </source>
</reference>
<dbReference type="UniPathway" id="UPA00344"/>
<feature type="binding site" evidence="12">
    <location>
        <position position="167"/>
    </location>
    <ligand>
        <name>GTP</name>
        <dbReference type="ChEBI" id="CHEBI:37565"/>
    </ligand>
</feature>
<keyword evidence="4 12" id="KW-0479">Metal-binding</keyword>
<dbReference type="InterPro" id="IPR013785">
    <property type="entry name" value="Aldolase_TIM"/>
</dbReference>
<evidence type="ECO:0000256" key="3">
    <source>
        <dbReference type="ARBA" id="ARBA00022691"/>
    </source>
</evidence>
<feature type="binding site" evidence="12">
    <location>
        <position position="33"/>
    </location>
    <ligand>
        <name>[4Fe-4S] cluster</name>
        <dbReference type="ChEBI" id="CHEBI:49883"/>
        <label>1</label>
        <note>4Fe-4S-S-AdoMet</note>
    </ligand>
</feature>
<comment type="similarity">
    <text evidence="12">Belongs to the radical SAM superfamily. MoaA family.</text>
</comment>
<dbReference type="GO" id="GO:0046872">
    <property type="term" value="F:metal ion binding"/>
    <property type="evidence" value="ECO:0007669"/>
    <property type="project" value="UniProtKB-KW"/>
</dbReference>
<evidence type="ECO:0000256" key="6">
    <source>
        <dbReference type="ARBA" id="ARBA00023004"/>
    </source>
</evidence>
<evidence type="ECO:0000259" key="13">
    <source>
        <dbReference type="PROSITE" id="PS51918"/>
    </source>
</evidence>
<dbReference type="NCBIfam" id="TIGR02666">
    <property type="entry name" value="moaA"/>
    <property type="match status" value="1"/>
</dbReference>
<feature type="binding site" evidence="12">
    <location>
        <position position="40"/>
    </location>
    <ligand>
        <name>[4Fe-4S] cluster</name>
        <dbReference type="ChEBI" id="CHEBI:49883"/>
        <label>1</label>
        <note>4Fe-4S-S-AdoMet</note>
    </ligand>
</feature>
<evidence type="ECO:0000256" key="4">
    <source>
        <dbReference type="ARBA" id="ARBA00022723"/>
    </source>
</evidence>
<dbReference type="Proteomes" id="UP000183868">
    <property type="component" value="Chromosome"/>
</dbReference>
<comment type="cofactor">
    <cofactor evidence="12">
        <name>[4Fe-4S] cluster</name>
        <dbReference type="ChEBI" id="CHEBI:49883"/>
    </cofactor>
    <text evidence="12">Binds 2 [4Fe-4S] clusters. Binds 1 [4Fe-4S] cluster coordinated with 3 cysteines and an exchangeable S-adenosyl-L-methionine and 1 [4Fe-4S] cluster coordinated with 3 cysteines and the GTP-derived substrate.</text>
</comment>
<dbReference type="Gene3D" id="3.20.20.70">
    <property type="entry name" value="Aldolase class I"/>
    <property type="match status" value="1"/>
</dbReference>
<dbReference type="GO" id="GO:0061798">
    <property type="term" value="F:GTP 3',8'-cyclase activity"/>
    <property type="evidence" value="ECO:0007669"/>
    <property type="project" value="UniProtKB-UniRule"/>
</dbReference>
<feature type="binding site" evidence="12">
    <location>
        <position position="201"/>
    </location>
    <ligand>
        <name>S-adenosyl-L-methionine</name>
        <dbReference type="ChEBI" id="CHEBI:59789"/>
    </ligand>
</feature>
<comment type="catalytic activity">
    <reaction evidence="11 12">
        <text>GTP + AH2 + S-adenosyl-L-methionine = (8S)-3',8-cyclo-7,8-dihydroguanosine 5'-triphosphate + 5'-deoxyadenosine + L-methionine + A + H(+)</text>
        <dbReference type="Rhea" id="RHEA:49576"/>
        <dbReference type="ChEBI" id="CHEBI:13193"/>
        <dbReference type="ChEBI" id="CHEBI:15378"/>
        <dbReference type="ChEBI" id="CHEBI:17319"/>
        <dbReference type="ChEBI" id="CHEBI:17499"/>
        <dbReference type="ChEBI" id="CHEBI:37565"/>
        <dbReference type="ChEBI" id="CHEBI:57844"/>
        <dbReference type="ChEBI" id="CHEBI:59789"/>
        <dbReference type="ChEBI" id="CHEBI:131766"/>
        <dbReference type="EC" id="4.1.99.22"/>
    </reaction>
</comment>
<dbReference type="InterPro" id="IPR007197">
    <property type="entry name" value="rSAM"/>
</dbReference>
<accession>H1XTW8</accession>
<keyword evidence="2 12" id="KW-0004">4Fe-4S</keyword>
<evidence type="ECO:0000313" key="16">
    <source>
        <dbReference type="Proteomes" id="UP000004671"/>
    </source>
</evidence>
<keyword evidence="7 12" id="KW-0411">Iron-sulfur</keyword>
<dbReference type="InterPro" id="IPR058240">
    <property type="entry name" value="rSAM_sf"/>
</dbReference>
<dbReference type="SFLD" id="SFLDG01067">
    <property type="entry name" value="SPASM/twitch_domain_containing"/>
    <property type="match status" value="1"/>
</dbReference>
<dbReference type="GO" id="GO:0061799">
    <property type="term" value="F:cyclic pyranopterin monophosphate synthase activity"/>
    <property type="evidence" value="ECO:0007669"/>
    <property type="project" value="TreeGrafter"/>
</dbReference>
<gene>
    <name evidence="12 14" type="primary">moaA</name>
    <name evidence="14" type="ORF">Cabys_2007</name>
    <name evidence="15" type="ORF">Calab_3129</name>
</gene>
<dbReference type="InParanoid" id="H1XTW8"/>
<feature type="binding site" evidence="12">
    <location>
        <begin position="268"/>
        <end position="270"/>
    </location>
    <ligand>
        <name>GTP</name>
        <dbReference type="ChEBI" id="CHEBI:37565"/>
    </ligand>
</feature>
<dbReference type="InterPro" id="IPR040064">
    <property type="entry name" value="MoaA-like"/>
</dbReference>
<evidence type="ECO:0000256" key="9">
    <source>
        <dbReference type="ARBA" id="ARBA00023150"/>
    </source>
</evidence>
<evidence type="ECO:0000313" key="17">
    <source>
        <dbReference type="Proteomes" id="UP000183868"/>
    </source>
</evidence>
<dbReference type="HAMAP" id="MF_01225_B">
    <property type="entry name" value="MoaA_B"/>
    <property type="match status" value="1"/>
</dbReference>
<dbReference type="PANTHER" id="PTHR22960:SF0">
    <property type="entry name" value="MOLYBDENUM COFACTOR BIOSYNTHESIS PROTEIN 1"/>
    <property type="match status" value="1"/>
</dbReference>
<evidence type="ECO:0000256" key="12">
    <source>
        <dbReference type="HAMAP-Rule" id="MF_01225"/>
    </source>
</evidence>
<reference evidence="15 16" key="1">
    <citation type="submission" date="2011-09" db="EMBL/GenBank/DDBJ databases">
        <title>The permanent draft genome of Caldithrix abyssi DSM 13497.</title>
        <authorList>
            <consortium name="US DOE Joint Genome Institute (JGI-PGF)"/>
            <person name="Lucas S."/>
            <person name="Han J."/>
            <person name="Lapidus A."/>
            <person name="Bruce D."/>
            <person name="Goodwin L."/>
            <person name="Pitluck S."/>
            <person name="Peters L."/>
            <person name="Kyrpides N."/>
            <person name="Mavromatis K."/>
            <person name="Ivanova N."/>
            <person name="Mikhailova N."/>
            <person name="Chertkov O."/>
            <person name="Detter J.C."/>
            <person name="Tapia R."/>
            <person name="Han C."/>
            <person name="Land M."/>
            <person name="Hauser L."/>
            <person name="Markowitz V."/>
            <person name="Cheng J.-F."/>
            <person name="Hugenholtz P."/>
            <person name="Woyke T."/>
            <person name="Wu D."/>
            <person name="Spring S."/>
            <person name="Brambilla E."/>
            <person name="Klenk H.-P."/>
            <person name="Eisen J.A."/>
        </authorList>
    </citation>
    <scope>NUCLEOTIDE SEQUENCE [LARGE SCALE GENOMIC DNA]</scope>
    <source>
        <strain evidence="15 16">DSM 13497</strain>
    </source>
</reference>
<comment type="function">
    <text evidence="12">Catalyzes the cyclization of GTP to (8S)-3',8-cyclo-7,8-dihydroguanosine 5'-triphosphate.</text>
</comment>
<dbReference type="GO" id="GO:0005525">
    <property type="term" value="F:GTP binding"/>
    <property type="evidence" value="ECO:0007669"/>
    <property type="project" value="UniProtKB-UniRule"/>
</dbReference>
<dbReference type="Pfam" id="PF06463">
    <property type="entry name" value="Mob_synth_C"/>
    <property type="match status" value="1"/>
</dbReference>
<dbReference type="SUPFAM" id="SSF102114">
    <property type="entry name" value="Radical SAM enzymes"/>
    <property type="match status" value="1"/>
</dbReference>
<keyword evidence="6 12" id="KW-0408">Iron</keyword>
<proteinExistence type="inferred from homology"/>
<keyword evidence="5 12" id="KW-0547">Nucleotide-binding</keyword>
<evidence type="ECO:0000256" key="5">
    <source>
        <dbReference type="ARBA" id="ARBA00022741"/>
    </source>
</evidence>
<feature type="binding site" evidence="12">
    <location>
        <position position="107"/>
    </location>
    <ligand>
        <name>GTP</name>
        <dbReference type="ChEBI" id="CHEBI:37565"/>
    </ligand>
</feature>
<sequence>MEMDQPSLKPASVLTDPYGRILNYLRIALTDRCNLRCTYCMPAEGVPFIEHEQIMRFEEILRLVQIMLPYGLRKIRVTGGEPLVRRGTISFLQKLRQVGPELQIHLTTNGVLLEDYFKELVEISISGVNLSLDTLNPQKFKKITRHDSFVKVWRALQQVLDSNIPLKLNMVVQRGLNEDEIIPMAELARQHSLEVRFIEQMPFDGLSRKIERPFTGEEILQTLRTAFGTLESTKKQNGTAQLYKIPGFKGTIGIISGYSRTFCSDCNRLRLTSTGVLKTCLYDRGSVNLKDLMRAGYDDARLLKAIERAVRERHKDGFEAEKESFDVQKLSMSQIGG</sequence>
<evidence type="ECO:0000256" key="8">
    <source>
        <dbReference type="ARBA" id="ARBA00023134"/>
    </source>
</evidence>
<feature type="binding site" evidence="12">
    <location>
        <position position="37"/>
    </location>
    <ligand>
        <name>[4Fe-4S] cluster</name>
        <dbReference type="ChEBI" id="CHEBI:49883"/>
        <label>1</label>
        <note>4Fe-4S-S-AdoMet</note>
    </ligand>
</feature>
<dbReference type="AlphaFoldDB" id="H1XTW8"/>
<keyword evidence="16" id="KW-1185">Reference proteome</keyword>
<evidence type="ECO:0000256" key="2">
    <source>
        <dbReference type="ARBA" id="ARBA00022485"/>
    </source>
</evidence>
<feature type="binding site" evidence="12">
    <location>
        <position position="131"/>
    </location>
    <ligand>
        <name>S-adenosyl-L-methionine</name>
        <dbReference type="ChEBI" id="CHEBI:59789"/>
    </ligand>
</feature>
<feature type="binding site" evidence="12">
    <location>
        <position position="80"/>
    </location>
    <ligand>
        <name>S-adenosyl-L-methionine</name>
        <dbReference type="ChEBI" id="CHEBI:59789"/>
    </ligand>
</feature>
<dbReference type="GO" id="GO:0051539">
    <property type="term" value="F:4 iron, 4 sulfur cluster binding"/>
    <property type="evidence" value="ECO:0007669"/>
    <property type="project" value="UniProtKB-UniRule"/>
</dbReference>
<dbReference type="GO" id="GO:1904047">
    <property type="term" value="F:S-adenosyl-L-methionine binding"/>
    <property type="evidence" value="ECO:0007669"/>
    <property type="project" value="UniProtKB-UniRule"/>
</dbReference>
<feature type="binding site" evidence="12">
    <location>
        <position position="76"/>
    </location>
    <ligand>
        <name>GTP</name>
        <dbReference type="ChEBI" id="CHEBI:37565"/>
    </ligand>
</feature>
<dbReference type="eggNOG" id="COG2896">
    <property type="taxonomic scope" value="Bacteria"/>
</dbReference>
<evidence type="ECO:0000256" key="1">
    <source>
        <dbReference type="ARBA" id="ARBA00012167"/>
    </source>
</evidence>
<feature type="binding site" evidence="12">
    <location>
        <position position="280"/>
    </location>
    <ligand>
        <name>[4Fe-4S] cluster</name>
        <dbReference type="ChEBI" id="CHEBI:49883"/>
        <label>2</label>
        <note>4Fe-4S-substrate</note>
    </ligand>
</feature>
<evidence type="ECO:0000256" key="10">
    <source>
        <dbReference type="ARBA" id="ARBA00023239"/>
    </source>
</evidence>
<dbReference type="SFLD" id="SFLDS00029">
    <property type="entry name" value="Radical_SAM"/>
    <property type="match status" value="1"/>
</dbReference>
<evidence type="ECO:0000256" key="11">
    <source>
        <dbReference type="ARBA" id="ARBA00048697"/>
    </source>
</evidence>
<dbReference type="PROSITE" id="PS51918">
    <property type="entry name" value="RADICAL_SAM"/>
    <property type="match status" value="1"/>
</dbReference>
<dbReference type="EMBL" id="CM001402">
    <property type="protein sequence ID" value="EHO42735.1"/>
    <property type="molecule type" value="Genomic_DNA"/>
</dbReference>
<keyword evidence="3 12" id="KW-0949">S-adenosyl-L-methionine</keyword>
<dbReference type="STRING" id="880073.Cabys_2007"/>
<dbReference type="FunCoup" id="H1XTW8">
    <property type="interactions" value="414"/>
</dbReference>
<feature type="binding site" evidence="12">
    <location>
        <position position="26"/>
    </location>
    <ligand>
        <name>GTP</name>
        <dbReference type="ChEBI" id="CHEBI:37565"/>
    </ligand>
</feature>
<dbReference type="CDD" id="cd21117">
    <property type="entry name" value="Twitch_MoaA"/>
    <property type="match status" value="1"/>
</dbReference>
<dbReference type="EMBL" id="CP018099">
    <property type="protein sequence ID" value="APF18756.1"/>
    <property type="molecule type" value="Genomic_DNA"/>
</dbReference>
<dbReference type="InterPro" id="IPR000385">
    <property type="entry name" value="MoaA_NifB_PqqE_Fe-S-bd_CS"/>
</dbReference>
<keyword evidence="10 12" id="KW-0456">Lyase</keyword>
<dbReference type="HOGENOM" id="CLU_009273_0_1_0"/>
<dbReference type="RefSeq" id="WP_006930090.1">
    <property type="nucleotide sequence ID" value="NZ_CM001402.1"/>
</dbReference>
<dbReference type="PANTHER" id="PTHR22960">
    <property type="entry name" value="MOLYBDOPTERIN COFACTOR SYNTHESIS PROTEIN A"/>
    <property type="match status" value="1"/>
</dbReference>
<feature type="domain" description="Radical SAM core" evidence="13">
    <location>
        <begin position="17"/>
        <end position="240"/>
    </location>
</feature>
<dbReference type="KEGG" id="caby:Cabys_2007"/>
<organism evidence="15 16">
    <name type="scientific">Caldithrix abyssi DSM 13497</name>
    <dbReference type="NCBI Taxonomy" id="880073"/>
    <lineage>
        <taxon>Bacteria</taxon>
        <taxon>Pseudomonadati</taxon>
        <taxon>Calditrichota</taxon>
        <taxon>Calditrichia</taxon>
        <taxon>Calditrichales</taxon>
        <taxon>Calditrichaceae</taxon>
        <taxon>Caldithrix</taxon>
    </lineage>
</organism>
<comment type="subunit">
    <text evidence="12">Monomer and homodimer.</text>
</comment>
<evidence type="ECO:0000313" key="15">
    <source>
        <dbReference type="EMBL" id="EHO42735.1"/>
    </source>
</evidence>